<accession>A0A4Y2FE19</accession>
<dbReference type="EMBL" id="BGPR01000871">
    <property type="protein sequence ID" value="GBM38535.1"/>
    <property type="molecule type" value="Genomic_DNA"/>
</dbReference>
<dbReference type="InterPro" id="IPR036397">
    <property type="entry name" value="RNaseH_sf"/>
</dbReference>
<name>A0A4Y2FE19_ARAVE</name>
<proteinExistence type="predicted"/>
<protein>
    <submittedName>
        <fullName evidence="1">Uncharacterized protein</fullName>
    </submittedName>
</protein>
<dbReference type="Proteomes" id="UP000499080">
    <property type="component" value="Unassembled WGS sequence"/>
</dbReference>
<dbReference type="PANTHER" id="PTHR47326">
    <property type="entry name" value="TRANSPOSABLE ELEMENT TC3 TRANSPOSASE-LIKE PROTEIN"/>
    <property type="match status" value="1"/>
</dbReference>
<evidence type="ECO:0000313" key="2">
    <source>
        <dbReference type="Proteomes" id="UP000499080"/>
    </source>
</evidence>
<sequence>MMGEDLQNYSGSHVMRTIAIVNLRLQKNLGRVTHTLPPPFATSLGVAKGASPGRPRTLEENVERIRQTCVRNPKRSIARLSLALGIPKTTIQNVLHKRLRLHAYKIQLMNEIKPEDKLKRVEFATFMMLKIDDDESFLNRILFTDEATFHISGCVNRHNCRIWGSHQPTETHQYVRCSPKVNVWCGLLYDRVVGPFFITETSITGNIYQDLLEIYVFPQIDDLEAVTGNNIVFMQDGAA</sequence>
<dbReference type="PANTHER" id="PTHR47326:SF1">
    <property type="entry name" value="HTH PSQ-TYPE DOMAIN-CONTAINING PROTEIN"/>
    <property type="match status" value="1"/>
</dbReference>
<dbReference type="GO" id="GO:0003676">
    <property type="term" value="F:nucleic acid binding"/>
    <property type="evidence" value="ECO:0007669"/>
    <property type="project" value="InterPro"/>
</dbReference>
<dbReference type="Gene3D" id="3.30.420.10">
    <property type="entry name" value="Ribonuclease H-like superfamily/Ribonuclease H"/>
    <property type="match status" value="1"/>
</dbReference>
<comment type="caution">
    <text evidence="1">The sequence shown here is derived from an EMBL/GenBank/DDBJ whole genome shotgun (WGS) entry which is preliminary data.</text>
</comment>
<organism evidence="1 2">
    <name type="scientific">Araneus ventricosus</name>
    <name type="common">Orbweaver spider</name>
    <name type="synonym">Epeira ventricosa</name>
    <dbReference type="NCBI Taxonomy" id="182803"/>
    <lineage>
        <taxon>Eukaryota</taxon>
        <taxon>Metazoa</taxon>
        <taxon>Ecdysozoa</taxon>
        <taxon>Arthropoda</taxon>
        <taxon>Chelicerata</taxon>
        <taxon>Arachnida</taxon>
        <taxon>Araneae</taxon>
        <taxon>Araneomorphae</taxon>
        <taxon>Entelegynae</taxon>
        <taxon>Araneoidea</taxon>
        <taxon>Araneidae</taxon>
        <taxon>Araneus</taxon>
    </lineage>
</organism>
<keyword evidence="2" id="KW-1185">Reference proteome</keyword>
<gene>
    <name evidence="1" type="ORF">AVEN_110205_1</name>
</gene>
<reference evidence="1 2" key="1">
    <citation type="journal article" date="2019" name="Sci. Rep.">
        <title>Orb-weaving spider Araneus ventricosus genome elucidates the spidroin gene catalogue.</title>
        <authorList>
            <person name="Kono N."/>
            <person name="Nakamura H."/>
            <person name="Ohtoshi R."/>
            <person name="Moran D.A.P."/>
            <person name="Shinohara A."/>
            <person name="Yoshida Y."/>
            <person name="Fujiwara M."/>
            <person name="Mori M."/>
            <person name="Tomita M."/>
            <person name="Arakawa K."/>
        </authorList>
    </citation>
    <scope>NUCLEOTIDE SEQUENCE [LARGE SCALE GENOMIC DNA]</scope>
</reference>
<dbReference type="AlphaFoldDB" id="A0A4Y2FE19"/>
<dbReference type="OrthoDB" id="9986793at2759"/>
<evidence type="ECO:0000313" key="1">
    <source>
        <dbReference type="EMBL" id="GBM38535.1"/>
    </source>
</evidence>